<dbReference type="InterPro" id="IPR029063">
    <property type="entry name" value="SAM-dependent_MTases_sf"/>
</dbReference>
<sequence length="432" mass="49902">MPASINECLSFAYSFIARHVCLPFITRFLSSIVGNSSERLKMCVTSTGDEVDFEGRELENNNECTQPVTMLVHSPIHFCWLMVLDQKMGLGEAYMTGDWSAEPSPTEFLKLLIRAKKQSKTRARRPHSTLRCLTKLANDVLLSIIRRTVTTYRYIQHRIRDNTLTQSAKNIKDHYDLGNDMFRMFLDPSMTYSCAIFEEPLGPVEQVDFKVLEEAQNRKMDRLISMLNLKETDRILEIGCGWGSCAVRAVKEVRCDWTGITISREQLEWARRKVAEAALEDSICIKYEDYRLTTGRYDKIISVEMIEAVGQAFLPQYFQGIICPDAYYERYCRSSDFIKKYIFPGGHMPSIGAIKSSLPNDLRLGEMKHIGRHYAVTLDHWYSAWMKNEKSILALGYSESFHRRWQYYFCLCSALFANDHIDTIQFTLTKAS</sequence>
<dbReference type="OrthoDB" id="8300214at2759"/>
<dbReference type="AlphaFoldDB" id="A0A3P7TC78"/>
<organism evidence="6">
    <name type="scientific">Heligmosomoides polygyrus</name>
    <name type="common">Parasitic roundworm</name>
    <dbReference type="NCBI Taxonomy" id="6339"/>
    <lineage>
        <taxon>Eukaryota</taxon>
        <taxon>Metazoa</taxon>
        <taxon>Ecdysozoa</taxon>
        <taxon>Nematoda</taxon>
        <taxon>Chromadorea</taxon>
        <taxon>Rhabditida</taxon>
        <taxon>Rhabditina</taxon>
        <taxon>Rhabditomorpha</taxon>
        <taxon>Strongyloidea</taxon>
        <taxon>Heligmosomidae</taxon>
        <taxon>Heligmosomoides</taxon>
    </lineage>
</organism>
<dbReference type="CDD" id="cd02440">
    <property type="entry name" value="AdoMet_MTases"/>
    <property type="match status" value="1"/>
</dbReference>
<reference evidence="6 7" key="1">
    <citation type="submission" date="2018-11" db="EMBL/GenBank/DDBJ databases">
        <authorList>
            <consortium name="Pathogen Informatics"/>
        </authorList>
    </citation>
    <scope>NUCLEOTIDE SEQUENCE [LARGE SCALE GENOMIC DNA]</scope>
</reference>
<dbReference type="Gene3D" id="3.40.50.150">
    <property type="entry name" value="Vaccinia Virus protein VP39"/>
    <property type="match status" value="1"/>
</dbReference>
<keyword evidence="4" id="KW-0949">S-adenosyl-L-methionine</keyword>
<accession>A0A3P7TC78</accession>
<dbReference type="PIRSF" id="PIRSF003085">
    <property type="entry name" value="CMAS"/>
    <property type="match status" value="1"/>
</dbReference>
<dbReference type="Pfam" id="PF02353">
    <property type="entry name" value="CMAS"/>
    <property type="match status" value="1"/>
</dbReference>
<dbReference type="GO" id="GO:0008610">
    <property type="term" value="P:lipid biosynthetic process"/>
    <property type="evidence" value="ECO:0007669"/>
    <property type="project" value="InterPro"/>
</dbReference>
<dbReference type="EMBL" id="UZAH01000039">
    <property type="protein sequence ID" value="VDO18451.1"/>
    <property type="molecule type" value="Genomic_DNA"/>
</dbReference>
<dbReference type="SUPFAM" id="SSF53335">
    <property type="entry name" value="S-adenosyl-L-methionine-dependent methyltransferases"/>
    <property type="match status" value="1"/>
</dbReference>
<evidence type="ECO:0000313" key="7">
    <source>
        <dbReference type="Proteomes" id="UP000050761"/>
    </source>
</evidence>
<name>A0A3P7TC78_HELPZ</name>
<dbReference type="PANTHER" id="PTHR43667:SF2">
    <property type="entry name" value="FATTY ACID C-METHYL TRANSFERASE"/>
    <property type="match status" value="1"/>
</dbReference>
<proteinExistence type="inferred from homology"/>
<keyword evidence="3" id="KW-0808">Transferase</keyword>
<protein>
    <submittedName>
        <fullName evidence="8">Cyclopropane-fatty-acyl-phospholipid synthase</fullName>
    </submittedName>
</protein>
<reference evidence="8" key="2">
    <citation type="submission" date="2019-09" db="UniProtKB">
        <authorList>
            <consortium name="WormBaseParasite"/>
        </authorList>
    </citation>
    <scope>IDENTIFICATION</scope>
</reference>
<dbReference type="InterPro" id="IPR003333">
    <property type="entry name" value="CMAS"/>
</dbReference>
<dbReference type="WBParaSite" id="HPBE_0000006801-mRNA-1">
    <property type="protein sequence ID" value="HPBE_0000006801-mRNA-1"/>
    <property type="gene ID" value="HPBE_0000006801"/>
</dbReference>
<evidence type="ECO:0000256" key="3">
    <source>
        <dbReference type="ARBA" id="ARBA00022679"/>
    </source>
</evidence>
<dbReference type="GO" id="GO:0008168">
    <property type="term" value="F:methyltransferase activity"/>
    <property type="evidence" value="ECO:0007669"/>
    <property type="project" value="UniProtKB-KW"/>
</dbReference>
<keyword evidence="7" id="KW-1185">Reference proteome</keyword>
<dbReference type="InterPro" id="IPR050723">
    <property type="entry name" value="CFA/CMAS"/>
</dbReference>
<evidence type="ECO:0000256" key="1">
    <source>
        <dbReference type="ARBA" id="ARBA00010815"/>
    </source>
</evidence>
<gene>
    <name evidence="6" type="ORF">HPBE_LOCUS69</name>
</gene>
<evidence type="ECO:0000313" key="8">
    <source>
        <dbReference type="WBParaSite" id="HPBE_0000006801-mRNA-1"/>
    </source>
</evidence>
<dbReference type="GO" id="GO:0032259">
    <property type="term" value="P:methylation"/>
    <property type="evidence" value="ECO:0007669"/>
    <property type="project" value="UniProtKB-KW"/>
</dbReference>
<keyword evidence="5" id="KW-0443">Lipid metabolism</keyword>
<evidence type="ECO:0000256" key="4">
    <source>
        <dbReference type="ARBA" id="ARBA00022691"/>
    </source>
</evidence>
<dbReference type="Proteomes" id="UP000050761">
    <property type="component" value="Unassembled WGS sequence"/>
</dbReference>
<evidence type="ECO:0000313" key="6">
    <source>
        <dbReference type="EMBL" id="VDO18451.1"/>
    </source>
</evidence>
<dbReference type="PANTHER" id="PTHR43667">
    <property type="entry name" value="CYCLOPROPANE-FATTY-ACYL-PHOSPHOLIPID SYNTHASE"/>
    <property type="match status" value="1"/>
</dbReference>
<evidence type="ECO:0000256" key="2">
    <source>
        <dbReference type="ARBA" id="ARBA00022603"/>
    </source>
</evidence>
<comment type="similarity">
    <text evidence="1">Belongs to the CFA/CMAS family.</text>
</comment>
<evidence type="ECO:0000256" key="5">
    <source>
        <dbReference type="ARBA" id="ARBA00023098"/>
    </source>
</evidence>
<keyword evidence="2" id="KW-0489">Methyltransferase</keyword>